<dbReference type="WBParaSite" id="RSKR_0000808800.1">
    <property type="protein sequence ID" value="RSKR_0000808800.1"/>
    <property type="gene ID" value="RSKR_0000808800"/>
</dbReference>
<organism evidence="1 2">
    <name type="scientific">Rhabditophanes sp. KR3021</name>
    <dbReference type="NCBI Taxonomy" id="114890"/>
    <lineage>
        <taxon>Eukaryota</taxon>
        <taxon>Metazoa</taxon>
        <taxon>Ecdysozoa</taxon>
        <taxon>Nematoda</taxon>
        <taxon>Chromadorea</taxon>
        <taxon>Rhabditida</taxon>
        <taxon>Tylenchina</taxon>
        <taxon>Panagrolaimomorpha</taxon>
        <taxon>Strongyloidoidea</taxon>
        <taxon>Alloionematidae</taxon>
        <taxon>Rhabditophanes</taxon>
    </lineage>
</organism>
<dbReference type="Proteomes" id="UP000095286">
    <property type="component" value="Unplaced"/>
</dbReference>
<evidence type="ECO:0000313" key="2">
    <source>
        <dbReference type="WBParaSite" id="RSKR_0000808800.1"/>
    </source>
</evidence>
<sequence>MYAKHEKIPMKDFGSEIRATMDIDHLLNKSVLLLDLQETSLEEIFAKIIHEMDIQEPEFTSEQVRSVLFTQDAGNQFHILSRTVQSICTTGSVGGTFDYDQTWICALCMLNTVQHRHVAIARLSHPTNLGRTMQDLRFIIIVIAPSRAKGTKTALETTRTFATLFADMDIRQRLVMAQTVEQFRSTLLQAAKELAMEQNQWRERKTSIHLSQAKDQLMLITGKACNRDTSILYMLLMFGTLWLGLFLYNFRKTPYLTRSRREWLADYSLPASVLIMSFAGAWCFSEIDKDMFKMRPEFELLKVAEFWTLPWQGILVCALLGFSLSFLFFMDQNITSAIVNNSQNKLKKGTALHWDLFAVAILNCFLSVFGLPWMHGALPHSPLHIRALADVEERVSQGHVHEVIMNVRETRISSLIAHILILISTFTLLPFPLRWIPTSVLHGLFLYMALTSLAGNEMFERLLLLITEQQAYPPTHYIRRVPQRKVHLFTGCQLAQLVMLCAIGFSPYPFIEMVFPIVCFFFLPIRHTLIPRLIDYKYLDALDGRH</sequence>
<evidence type="ECO:0000313" key="1">
    <source>
        <dbReference type="Proteomes" id="UP000095286"/>
    </source>
</evidence>
<name>A0AC35U6Y5_9BILA</name>
<accession>A0AC35U6Y5</accession>
<reference evidence="2" key="1">
    <citation type="submission" date="2016-11" db="UniProtKB">
        <authorList>
            <consortium name="WormBaseParasite"/>
        </authorList>
    </citation>
    <scope>IDENTIFICATION</scope>
    <source>
        <strain evidence="2">KR3021</strain>
    </source>
</reference>
<protein>
    <submittedName>
        <fullName evidence="2">HCO3_cotransp domain-containing protein</fullName>
    </submittedName>
</protein>
<proteinExistence type="predicted"/>